<comment type="caution">
    <text evidence="3">The sequence shown here is derived from an EMBL/GenBank/DDBJ whole genome shotgun (WGS) entry which is preliminary data.</text>
</comment>
<dbReference type="PANTHER" id="PTHR38340">
    <property type="entry name" value="S-LAYER PROTEIN"/>
    <property type="match status" value="1"/>
</dbReference>
<dbReference type="Gene3D" id="2.150.10.10">
    <property type="entry name" value="Serralysin-like metalloprotease, C-terminal"/>
    <property type="match status" value="2"/>
</dbReference>
<keyword evidence="4" id="KW-1185">Reference proteome</keyword>
<evidence type="ECO:0000313" key="4">
    <source>
        <dbReference type="Proteomes" id="UP000600799"/>
    </source>
</evidence>
<evidence type="ECO:0000256" key="2">
    <source>
        <dbReference type="ARBA" id="ARBA00022525"/>
    </source>
</evidence>
<dbReference type="Proteomes" id="UP000600799">
    <property type="component" value="Unassembled WGS sequence"/>
</dbReference>
<dbReference type="InterPro" id="IPR001343">
    <property type="entry name" value="Hemolysn_Ca-bd"/>
</dbReference>
<dbReference type="InterPro" id="IPR013783">
    <property type="entry name" value="Ig-like_fold"/>
</dbReference>
<sequence length="1923" mass="187278">MFSFDSDVFATGQQTILDGAAAQVTDLLVSLASSDSFDDMLRAAYATAGTDAATFEQNILTLRELILGGNLGFTVDVLSGADMNGALAAYAAAGPNGTPVIYLNADVLAQATSTDAIVDLLLHEVGHAFDTLLNGGRDALGEEGGIFAALALGELSSTSSLTSFYGTEGTGTVTVNGQQIAVETVLSSVTLTTLVSTYDTGTLGDWRTTSTSIQVSGLATNAKNDKLYIYATNGAGTTTQVDSITFNTAQTNAAWTSNIFTLAAGTYTIFASTSASVAGATALPNTTQTLTIAAATTPTVSSIAYGTNDGALSVGEVINFTVTFSEAVTVAGGTPAITLNNGGSATYVSGSGTTALVFSYTVAAGNTSVADLATAATAALAGTGTITSVTSGTAVTAAGFNNVNPTGTVAVDVVAPTVTSIVYGTNDGSLRAGETVTFTVNTSEAVVVTGTPTIALTGGGSASYTSGSGTNALVFTYTVAAGQNTADLATAATGALTGTITDAAGNAITASGFNAVNPTGTLVVDTTAPTVSSISYGTNDGNLAIGEAINLSVAFSEAVTVTGTPSIALANGGTANYLSGSGTSTLVFSYTVGAGQDTSDLSTAASGALTGTINDAAGNAVTASGFNAVNPTGTLLVDTVAPTVSSISYGTNDGTLKLGDTVQLSVAMSEAVTVTGTPTIALANGGTATYVSGSGTSTLVFSYTVGAGQDTADLATATTGALTGTIADTAGNAVTATGFNAVNPTGTLIVDLVAPTKTVSNVALSADNGNSGTDGVTNTGTQTVTATLSTALATTASGAASAESLWASTDNGTNWTDITTSVTGTNVSWATTLSGSGTILLRVQDAAGNNGTSSTGKTYTIDQTAPTVSSVSYGTNDGHLIIGESVNLSVAFSEAVYVTGTPTIALANGGTASYVSGSGSSTLVFSYTAAAGQDTSDLATAASNALTGTITDLAGNTVTSGGFNGVNPTGTLPVDGTAPTVLSISYDAPGSTVKVGDLVTFTVNMSEAVAVTGTPAITLANGGTATYSGGTGTSALTFTYTVAAGQDATSLATAASGALTGTIKDIPGNAVVASSFNGVTTTTSLAVDATAPTVSSISYGTNDGHLIIGESVDLSVVFSEVVTVTGTPTIALANGGTATYASGSGTNTLVFTYTAAAGQDTADLSTALTGALSGTIKDAAGNAVSTGGFNNVNPTGTLAVDTTVPSLTSLVYVPSDGGVKLGSTVTLTVGMSEAVTVTGTPTITLANGGTATYVSGSGTSTLTFSYTVGAGQDTSDLVTASSNALTGTITDVEGNTVNAASFNSVDPSGTLAVDATAPTVSSITYGTNDGHLIIGESVNLNVAFSENVVVTGTPTITLANGGTASYVSGSGTSTLVFSYTAGAGESTADLATAASNALTGTIKDSVGNAVTASGFNGVNPTGILPVDGAAPTVSSIAYGTNDGTLKAGDSVNLNVTFSENVVVTGTPTIALANGGTATYASGSGTSTLVFTYTASAGQDTTDLATALTSALTGTIKDAPGNAVVSGGFNNVNPTGTLAVDTVAPTVSFSIANVTDDNRLSLSEAGANVNITGTVGDDVQNGDAVTVRVNGTDYTGTVANGAYSVAVSGADLQAAGSLSVAIRSVDAAGNATTVTDTKTFNVDGLVQTTGMAGNNVIKGTAGNDVIYGGAGDDTMDGGQGSDIYLINAATEHGKAEISDTGTSGIDEVRFTATATGTLTIFGGDSGIERVVVGTGTAANAVTTGTVTLNVNASAAAGALELVGNNGTNSLIGGAGNDKLVGNGGNDTLTGNAGNDILIGSAGNDTLRGGAGADAFVFDAAPNATNNLDTIVDFVSGTDQIWLSKAVFTGLTGLADTVLDSAAFHIGAAAHDADDRLIYNSSTGALLYDADGNGAGAAVQIAVLSAATLGGARPTLAASDFLIVA</sequence>
<proteinExistence type="predicted"/>
<dbReference type="EMBL" id="JADQDC010000001">
    <property type="protein sequence ID" value="MBF9149677.1"/>
    <property type="molecule type" value="Genomic_DNA"/>
</dbReference>
<protein>
    <submittedName>
        <fullName evidence="3">Ig-like domain-containing protein</fullName>
    </submittedName>
</protein>
<dbReference type="InterPro" id="IPR011049">
    <property type="entry name" value="Serralysin-like_metalloprot_C"/>
</dbReference>
<organism evidence="3 4">
    <name type="scientific">Novosphingobium jiangmenense</name>
    <dbReference type="NCBI Taxonomy" id="2791981"/>
    <lineage>
        <taxon>Bacteria</taxon>
        <taxon>Pseudomonadati</taxon>
        <taxon>Pseudomonadota</taxon>
        <taxon>Alphaproteobacteria</taxon>
        <taxon>Sphingomonadales</taxon>
        <taxon>Sphingomonadaceae</taxon>
        <taxon>Novosphingobium</taxon>
    </lineage>
</organism>
<evidence type="ECO:0000256" key="1">
    <source>
        <dbReference type="ARBA" id="ARBA00004613"/>
    </source>
</evidence>
<accession>A0ABS0HBM5</accession>
<dbReference type="PRINTS" id="PR00313">
    <property type="entry name" value="CABNDNGRPT"/>
</dbReference>
<dbReference type="InterPro" id="IPR050557">
    <property type="entry name" value="RTX_toxin/Mannuronan_C5-epim"/>
</dbReference>
<dbReference type="Gene3D" id="2.60.40.10">
    <property type="entry name" value="Immunoglobulins"/>
    <property type="match status" value="1"/>
</dbReference>
<evidence type="ECO:0000313" key="3">
    <source>
        <dbReference type="EMBL" id="MBF9149677.1"/>
    </source>
</evidence>
<dbReference type="PANTHER" id="PTHR38340:SF1">
    <property type="entry name" value="S-LAYER PROTEIN"/>
    <property type="match status" value="1"/>
</dbReference>
<reference evidence="3 4" key="1">
    <citation type="submission" date="2020-11" db="EMBL/GenBank/DDBJ databases">
        <title>The genome sequence of Novosphingobium sp. 1Y9A.</title>
        <authorList>
            <person name="Liu Y."/>
        </authorList>
    </citation>
    <scope>NUCLEOTIDE SEQUENCE [LARGE SCALE GENOMIC DNA]</scope>
    <source>
        <strain evidence="3 4">1Y9A</strain>
    </source>
</reference>
<dbReference type="SUPFAM" id="SSF51120">
    <property type="entry name" value="beta-Roll"/>
    <property type="match status" value="2"/>
</dbReference>
<comment type="subcellular location">
    <subcellularLocation>
        <location evidence="1">Secreted</location>
    </subcellularLocation>
</comment>
<keyword evidence="2" id="KW-0964">Secreted</keyword>
<dbReference type="InterPro" id="IPR049826">
    <property type="entry name" value="Ig-like_ice"/>
</dbReference>
<dbReference type="RefSeq" id="WP_196274043.1">
    <property type="nucleotide sequence ID" value="NZ_JADQDC010000001.1"/>
</dbReference>
<dbReference type="InterPro" id="IPR018511">
    <property type="entry name" value="Hemolysin-typ_Ca-bd_CS"/>
</dbReference>
<dbReference type="Pfam" id="PF00353">
    <property type="entry name" value="HemolysinCabind"/>
    <property type="match status" value="2"/>
</dbReference>
<name>A0ABS0HBM5_9SPHN</name>
<gene>
    <name evidence="3" type="ORF">I2488_01535</name>
</gene>
<dbReference type="PROSITE" id="PS00330">
    <property type="entry name" value="HEMOLYSIN_CALCIUM"/>
    <property type="match status" value="1"/>
</dbReference>
<dbReference type="NCBIfam" id="NF012196">
    <property type="entry name" value="Ig_like_ice"/>
    <property type="match status" value="1"/>
</dbReference>